<dbReference type="AlphaFoldDB" id="A0A3N4KS17"/>
<dbReference type="Proteomes" id="UP000277580">
    <property type="component" value="Unassembled WGS sequence"/>
</dbReference>
<proteinExistence type="predicted"/>
<dbReference type="InParanoid" id="A0A3N4KS17"/>
<keyword evidence="2" id="KW-1185">Reference proteome</keyword>
<dbReference type="OrthoDB" id="5413892at2759"/>
<accession>A0A3N4KS17</accession>
<protein>
    <submittedName>
        <fullName evidence="1">Uncharacterized protein</fullName>
    </submittedName>
</protein>
<sequence>MAADMNTVARAHASMAINLERMQNIPVFNQGAEILEAIRQGFKAVNSPFHAIEYNSVARHVNGHANHSTTPLTFLRTGQLSPP</sequence>
<name>A0A3N4KS17_9PEZI</name>
<evidence type="ECO:0000313" key="1">
    <source>
        <dbReference type="EMBL" id="RPB11151.1"/>
    </source>
</evidence>
<gene>
    <name evidence="1" type="ORF">P167DRAFT_575458</name>
</gene>
<reference evidence="1 2" key="1">
    <citation type="journal article" date="2018" name="Nat. Ecol. Evol.">
        <title>Pezizomycetes genomes reveal the molecular basis of ectomycorrhizal truffle lifestyle.</title>
        <authorList>
            <person name="Murat C."/>
            <person name="Payen T."/>
            <person name="Noel B."/>
            <person name="Kuo A."/>
            <person name="Morin E."/>
            <person name="Chen J."/>
            <person name="Kohler A."/>
            <person name="Krizsan K."/>
            <person name="Balestrini R."/>
            <person name="Da Silva C."/>
            <person name="Montanini B."/>
            <person name="Hainaut M."/>
            <person name="Levati E."/>
            <person name="Barry K.W."/>
            <person name="Belfiori B."/>
            <person name="Cichocki N."/>
            <person name="Clum A."/>
            <person name="Dockter R.B."/>
            <person name="Fauchery L."/>
            <person name="Guy J."/>
            <person name="Iotti M."/>
            <person name="Le Tacon F."/>
            <person name="Lindquist E.A."/>
            <person name="Lipzen A."/>
            <person name="Malagnac F."/>
            <person name="Mello A."/>
            <person name="Molinier V."/>
            <person name="Miyauchi S."/>
            <person name="Poulain J."/>
            <person name="Riccioni C."/>
            <person name="Rubini A."/>
            <person name="Sitrit Y."/>
            <person name="Splivallo R."/>
            <person name="Traeger S."/>
            <person name="Wang M."/>
            <person name="Zifcakova L."/>
            <person name="Wipf D."/>
            <person name="Zambonelli A."/>
            <person name="Paolocci F."/>
            <person name="Nowrousian M."/>
            <person name="Ottonello S."/>
            <person name="Baldrian P."/>
            <person name="Spatafora J.W."/>
            <person name="Henrissat B."/>
            <person name="Nagy L.G."/>
            <person name="Aury J.M."/>
            <person name="Wincker P."/>
            <person name="Grigoriev I.V."/>
            <person name="Bonfante P."/>
            <person name="Martin F.M."/>
        </authorList>
    </citation>
    <scope>NUCLEOTIDE SEQUENCE [LARGE SCALE GENOMIC DNA]</scope>
    <source>
        <strain evidence="1 2">CCBAS932</strain>
    </source>
</reference>
<evidence type="ECO:0000313" key="2">
    <source>
        <dbReference type="Proteomes" id="UP000277580"/>
    </source>
</evidence>
<organism evidence="1 2">
    <name type="scientific">Morchella conica CCBAS932</name>
    <dbReference type="NCBI Taxonomy" id="1392247"/>
    <lineage>
        <taxon>Eukaryota</taxon>
        <taxon>Fungi</taxon>
        <taxon>Dikarya</taxon>
        <taxon>Ascomycota</taxon>
        <taxon>Pezizomycotina</taxon>
        <taxon>Pezizomycetes</taxon>
        <taxon>Pezizales</taxon>
        <taxon>Morchellaceae</taxon>
        <taxon>Morchella</taxon>
    </lineage>
</organism>
<dbReference type="EMBL" id="ML119137">
    <property type="protein sequence ID" value="RPB11151.1"/>
    <property type="molecule type" value="Genomic_DNA"/>
</dbReference>